<accession>A0ABW8NIX5</accession>
<keyword evidence="2" id="KW-0813">Transport</keyword>
<dbReference type="Pfam" id="PF04143">
    <property type="entry name" value="Sulf_transp"/>
    <property type="match status" value="1"/>
</dbReference>
<dbReference type="Proteomes" id="UP001620597">
    <property type="component" value="Unassembled WGS sequence"/>
</dbReference>
<evidence type="ECO:0000256" key="8">
    <source>
        <dbReference type="ARBA" id="ARBA00035655"/>
    </source>
</evidence>
<dbReference type="EMBL" id="JBBKTX010000012">
    <property type="protein sequence ID" value="MFK4752874.1"/>
    <property type="molecule type" value="Genomic_DNA"/>
</dbReference>
<comment type="subcellular location">
    <subcellularLocation>
        <location evidence="1">Cell inner membrane</location>
        <topology evidence="1">Multi-pass membrane protein</topology>
    </subcellularLocation>
</comment>
<proteinExistence type="inferred from homology"/>
<protein>
    <submittedName>
        <fullName evidence="10">YeeE/YedE family protein</fullName>
    </submittedName>
</protein>
<gene>
    <name evidence="10" type="ORF">WG929_10685</name>
</gene>
<evidence type="ECO:0000256" key="3">
    <source>
        <dbReference type="ARBA" id="ARBA00022475"/>
    </source>
</evidence>
<keyword evidence="4" id="KW-0997">Cell inner membrane</keyword>
<organism evidence="10 11">
    <name type="scientific">Oceanobacter antarcticus</name>
    <dbReference type="NCBI Taxonomy" id="3133425"/>
    <lineage>
        <taxon>Bacteria</taxon>
        <taxon>Pseudomonadati</taxon>
        <taxon>Pseudomonadota</taxon>
        <taxon>Gammaproteobacteria</taxon>
        <taxon>Oceanospirillales</taxon>
        <taxon>Oceanospirillaceae</taxon>
        <taxon>Oceanobacter</taxon>
    </lineage>
</organism>
<evidence type="ECO:0000256" key="7">
    <source>
        <dbReference type="ARBA" id="ARBA00023136"/>
    </source>
</evidence>
<reference evidence="10 11" key="1">
    <citation type="submission" date="2024-03" db="EMBL/GenBank/DDBJ databases">
        <title>High-quality draft genome sequence of Oceanobacter sp. wDCs-4.</title>
        <authorList>
            <person name="Dong C."/>
        </authorList>
    </citation>
    <scope>NUCLEOTIDE SEQUENCE [LARGE SCALE GENOMIC DNA]</scope>
    <source>
        <strain evidence="11">wDCs-4</strain>
    </source>
</reference>
<feature type="transmembrane region" description="Helical" evidence="9">
    <location>
        <begin position="116"/>
        <end position="139"/>
    </location>
</feature>
<feature type="transmembrane region" description="Helical" evidence="9">
    <location>
        <begin position="80"/>
        <end position="96"/>
    </location>
</feature>
<dbReference type="PANTHER" id="PTHR30574:SF1">
    <property type="entry name" value="SULPHUR TRANSPORT DOMAIN-CONTAINING PROTEIN"/>
    <property type="match status" value="1"/>
</dbReference>
<feature type="transmembrane region" description="Helical" evidence="9">
    <location>
        <begin position="47"/>
        <end position="68"/>
    </location>
</feature>
<evidence type="ECO:0000256" key="2">
    <source>
        <dbReference type="ARBA" id="ARBA00022448"/>
    </source>
</evidence>
<evidence type="ECO:0000256" key="4">
    <source>
        <dbReference type="ARBA" id="ARBA00022519"/>
    </source>
</evidence>
<keyword evidence="7 9" id="KW-0472">Membrane</keyword>
<name>A0ABW8NIX5_9GAMM</name>
<evidence type="ECO:0000313" key="10">
    <source>
        <dbReference type="EMBL" id="MFK4752874.1"/>
    </source>
</evidence>
<keyword evidence="3" id="KW-1003">Cell membrane</keyword>
<sequence>MVAELTGGTLIGLAAGLLWLGHGRISGMTGVISSLFLLARLGQERRYWSLWFFLGLILAWPVLVIIGFEADAIVITDSPLLLIAAGLLVGIGTYIGNGCTSGHGVCGIGRLSVRSMVATLIFMTAGILTVALMSALNLFMESDAL</sequence>
<keyword evidence="6 9" id="KW-1133">Transmembrane helix</keyword>
<comment type="similarity">
    <text evidence="8">Belongs to the TsuA/YedE (TC 9.B.102) family.</text>
</comment>
<evidence type="ECO:0000256" key="1">
    <source>
        <dbReference type="ARBA" id="ARBA00004429"/>
    </source>
</evidence>
<comment type="caution">
    <text evidence="10">The sequence shown here is derived from an EMBL/GenBank/DDBJ whole genome shotgun (WGS) entry which is preliminary data.</text>
</comment>
<keyword evidence="11" id="KW-1185">Reference proteome</keyword>
<evidence type="ECO:0000256" key="9">
    <source>
        <dbReference type="SAM" id="Phobius"/>
    </source>
</evidence>
<dbReference type="RefSeq" id="WP_416206010.1">
    <property type="nucleotide sequence ID" value="NZ_JBBKTX010000012.1"/>
</dbReference>
<evidence type="ECO:0000256" key="5">
    <source>
        <dbReference type="ARBA" id="ARBA00022692"/>
    </source>
</evidence>
<dbReference type="InterPro" id="IPR007272">
    <property type="entry name" value="Sulf_transp_TsuA/YedE"/>
</dbReference>
<dbReference type="PANTHER" id="PTHR30574">
    <property type="entry name" value="INNER MEMBRANE PROTEIN YEDE"/>
    <property type="match status" value="1"/>
</dbReference>
<keyword evidence="5 9" id="KW-0812">Transmembrane</keyword>
<evidence type="ECO:0000256" key="6">
    <source>
        <dbReference type="ARBA" id="ARBA00022989"/>
    </source>
</evidence>
<evidence type="ECO:0000313" key="11">
    <source>
        <dbReference type="Proteomes" id="UP001620597"/>
    </source>
</evidence>